<evidence type="ECO:0000256" key="6">
    <source>
        <dbReference type="ARBA" id="ARBA00022777"/>
    </source>
</evidence>
<dbReference type="InterPro" id="IPR043129">
    <property type="entry name" value="ATPase_NBD"/>
</dbReference>
<proteinExistence type="inferred from homology"/>
<reference evidence="9 10" key="1">
    <citation type="submission" date="2022-02" db="EMBL/GenBank/DDBJ databases">
        <title>Paenibacillus sp. MBLB1776 Whole Genome Shotgun Sequencing.</title>
        <authorList>
            <person name="Hwang C.Y."/>
            <person name="Cho E.-S."/>
            <person name="Seo M.-J."/>
        </authorList>
    </citation>
    <scope>NUCLEOTIDE SEQUENCE [LARGE SCALE GENOMIC DNA]</scope>
    <source>
        <strain evidence="9 10">MBLB1776</strain>
    </source>
</reference>
<dbReference type="GO" id="GO:0005524">
    <property type="term" value="F:ATP binding"/>
    <property type="evidence" value="ECO:0007669"/>
    <property type="project" value="UniProtKB-KW"/>
</dbReference>
<dbReference type="PANTHER" id="PTHR18964:SF149">
    <property type="entry name" value="BIFUNCTIONAL UDP-N-ACETYLGLUCOSAMINE 2-EPIMERASE_N-ACETYLMANNOSAMINE KINASE"/>
    <property type="match status" value="1"/>
</dbReference>
<dbReference type="Pfam" id="PF00480">
    <property type="entry name" value="ROK"/>
    <property type="match status" value="1"/>
</dbReference>
<sequence length="316" mass="32925">MSGKVYVGVDLGGTAIKVGLCDENGKLLHTHEGPTGAENGAEFVLDRIAQYVRLIVDQSEHSWEQVAGIGAGIAGFMDIPEGFVKLSPNLGWRNVAVKKTLEEKLGKTVTIDNDANVAALGEAWSGAGAGIPNVVCYTLGTGVGGGIIINSKIYQGSLGMAGELGHLQIVPDLEAIQCGCGQMGCLETVSSATGIVRMAHDAVARGDKTSLGLIQNITAKDVFDAAKAGDEVALRIVHRAAYYLGRSMASLSVILNPRRYIIGGGVSKAGEILFTPIREIFTRYTPEQAREGVDIVPATLGNDAGVVGAAGLNLPR</sequence>
<dbReference type="GO" id="GO:0006096">
    <property type="term" value="P:glycolytic process"/>
    <property type="evidence" value="ECO:0007669"/>
    <property type="project" value="InterPro"/>
</dbReference>
<evidence type="ECO:0000256" key="2">
    <source>
        <dbReference type="ARBA" id="ARBA00012323"/>
    </source>
</evidence>
<accession>A0AA96RF22</accession>
<protein>
    <recommendedName>
        <fullName evidence="3">Glucokinase</fullName>
        <ecNumber evidence="2">2.7.1.2</ecNumber>
    </recommendedName>
    <alternativeName>
        <fullName evidence="8">Glucose kinase</fullName>
    </alternativeName>
</protein>
<dbReference type="GO" id="GO:0004340">
    <property type="term" value="F:glucokinase activity"/>
    <property type="evidence" value="ECO:0007669"/>
    <property type="project" value="UniProtKB-EC"/>
</dbReference>
<evidence type="ECO:0000313" key="10">
    <source>
        <dbReference type="Proteomes" id="UP001305702"/>
    </source>
</evidence>
<evidence type="ECO:0000256" key="1">
    <source>
        <dbReference type="ARBA" id="ARBA00006479"/>
    </source>
</evidence>
<dbReference type="SUPFAM" id="SSF53067">
    <property type="entry name" value="Actin-like ATPase domain"/>
    <property type="match status" value="1"/>
</dbReference>
<dbReference type="Gene3D" id="3.30.420.40">
    <property type="match status" value="2"/>
</dbReference>
<gene>
    <name evidence="9" type="ORF">MJA45_25965</name>
</gene>
<keyword evidence="7" id="KW-0067">ATP-binding</keyword>
<evidence type="ECO:0000256" key="3">
    <source>
        <dbReference type="ARBA" id="ARBA00014701"/>
    </source>
</evidence>
<dbReference type="Proteomes" id="UP001305702">
    <property type="component" value="Chromosome"/>
</dbReference>
<organism evidence="9 10">
    <name type="scientific">Paenibacillus aurantius</name>
    <dbReference type="NCBI Taxonomy" id="2918900"/>
    <lineage>
        <taxon>Bacteria</taxon>
        <taxon>Bacillati</taxon>
        <taxon>Bacillota</taxon>
        <taxon>Bacilli</taxon>
        <taxon>Bacillales</taxon>
        <taxon>Paenibacillaceae</taxon>
        <taxon>Paenibacillus</taxon>
    </lineage>
</organism>
<dbReference type="PROSITE" id="PS01125">
    <property type="entry name" value="ROK"/>
    <property type="match status" value="1"/>
</dbReference>
<evidence type="ECO:0000256" key="7">
    <source>
        <dbReference type="ARBA" id="ARBA00022840"/>
    </source>
</evidence>
<dbReference type="EMBL" id="CP130318">
    <property type="protein sequence ID" value="WNQ11021.1"/>
    <property type="molecule type" value="Genomic_DNA"/>
</dbReference>
<name>A0AA96RF22_9BACL</name>
<evidence type="ECO:0000313" key="9">
    <source>
        <dbReference type="EMBL" id="WNQ11021.1"/>
    </source>
</evidence>
<keyword evidence="10" id="KW-1185">Reference proteome</keyword>
<dbReference type="AlphaFoldDB" id="A0AA96RF22"/>
<evidence type="ECO:0000256" key="5">
    <source>
        <dbReference type="ARBA" id="ARBA00022741"/>
    </source>
</evidence>
<comment type="similarity">
    <text evidence="1">Belongs to the ROK (NagC/XylR) family.</text>
</comment>
<dbReference type="KEGG" id="paun:MJA45_25965"/>
<evidence type="ECO:0000256" key="4">
    <source>
        <dbReference type="ARBA" id="ARBA00022679"/>
    </source>
</evidence>
<dbReference type="NCBIfam" id="TIGR00744">
    <property type="entry name" value="ROK_glcA_fam"/>
    <property type="match status" value="1"/>
</dbReference>
<dbReference type="EC" id="2.7.1.2" evidence="2"/>
<evidence type="ECO:0000256" key="8">
    <source>
        <dbReference type="ARBA" id="ARBA00032386"/>
    </source>
</evidence>
<dbReference type="PANTHER" id="PTHR18964">
    <property type="entry name" value="ROK (REPRESSOR, ORF, KINASE) FAMILY"/>
    <property type="match status" value="1"/>
</dbReference>
<dbReference type="InterPro" id="IPR000600">
    <property type="entry name" value="ROK"/>
</dbReference>
<dbReference type="InterPro" id="IPR004654">
    <property type="entry name" value="ROK_glcA"/>
</dbReference>
<dbReference type="GO" id="GO:0005737">
    <property type="term" value="C:cytoplasm"/>
    <property type="evidence" value="ECO:0007669"/>
    <property type="project" value="InterPro"/>
</dbReference>
<keyword evidence="4 9" id="KW-0808">Transferase</keyword>
<dbReference type="InterPro" id="IPR049874">
    <property type="entry name" value="ROK_cs"/>
</dbReference>
<keyword evidence="6" id="KW-0418">Kinase</keyword>
<keyword evidence="5" id="KW-0547">Nucleotide-binding</keyword>
<dbReference type="RefSeq" id="WP_315604797.1">
    <property type="nucleotide sequence ID" value="NZ_CP130318.1"/>
</dbReference>